<proteinExistence type="predicted"/>
<protein>
    <submittedName>
        <fullName evidence="2">DUF4062 domain-containing protein</fullName>
    </submittedName>
</protein>
<dbReference type="KEGG" id="bhc:JFL75_19455"/>
<sequence>MMEKKYHVYISSTLDDLKNERHELAKMVIELGHIPVTMDQFDAGDPGQWAFIQKTIDDCDYFLAVAAHKYNMLGDKSSVAEKEYIQARKRGIPVIAMVVADKARKSPSRIEKDKESNKRLNDFKTKLLENPHERWSNSGDLVNKSRGLLIRTMSIEPRTGWVRSDQIMEASAANELGRLSRENAKLRYELKIEDKEIMSRIKVKMKYTLRLLAYNKEPISFFYVNGENWENTRNFRYIKLFKILAPELYSVKTTSELSRFLGNVLNPDLAKKIRKDYPTPSNTVKKIMTDFRAFRIVSLAGENKGDEQWELSEYGKELYSFYRRYQFERTAKEKK</sequence>
<evidence type="ECO:0000313" key="3">
    <source>
        <dbReference type="Proteomes" id="UP000595917"/>
    </source>
</evidence>
<feature type="domain" description="DUF4062" evidence="1">
    <location>
        <begin position="8"/>
        <end position="87"/>
    </location>
</feature>
<dbReference type="Proteomes" id="UP000595917">
    <property type="component" value="Chromosome"/>
</dbReference>
<name>A0A7T8BA80_9SPIR</name>
<keyword evidence="3" id="KW-1185">Reference proteome</keyword>
<dbReference type="AlphaFoldDB" id="A0A7T8BA80"/>
<organism evidence="2 3">
    <name type="scientific">Breznakiella homolactica</name>
    <dbReference type="NCBI Taxonomy" id="2798577"/>
    <lineage>
        <taxon>Bacteria</taxon>
        <taxon>Pseudomonadati</taxon>
        <taxon>Spirochaetota</taxon>
        <taxon>Spirochaetia</taxon>
        <taxon>Spirochaetales</taxon>
        <taxon>Breznakiellaceae</taxon>
        <taxon>Breznakiella</taxon>
    </lineage>
</organism>
<dbReference type="EMBL" id="CP067089">
    <property type="protein sequence ID" value="QQO09081.1"/>
    <property type="molecule type" value="Genomic_DNA"/>
</dbReference>
<accession>A0A7T8BA80</accession>
<evidence type="ECO:0000313" key="2">
    <source>
        <dbReference type="EMBL" id="QQO09081.1"/>
    </source>
</evidence>
<reference evidence="2" key="1">
    <citation type="submission" date="2021-01" db="EMBL/GenBank/DDBJ databases">
        <title>Description of Breznakiella homolactica.</title>
        <authorList>
            <person name="Song Y."/>
            <person name="Brune A."/>
        </authorList>
    </citation>
    <scope>NUCLEOTIDE SEQUENCE</scope>
    <source>
        <strain evidence="2">RmG30</strain>
    </source>
</reference>
<evidence type="ECO:0000259" key="1">
    <source>
        <dbReference type="Pfam" id="PF13271"/>
    </source>
</evidence>
<dbReference type="Pfam" id="PF13271">
    <property type="entry name" value="DUF4062"/>
    <property type="match status" value="1"/>
</dbReference>
<dbReference type="InterPro" id="IPR025139">
    <property type="entry name" value="DUF4062"/>
</dbReference>
<dbReference type="RefSeq" id="WP_215626386.1">
    <property type="nucleotide sequence ID" value="NZ_CP067089.2"/>
</dbReference>
<gene>
    <name evidence="2" type="ORF">JFL75_19455</name>
</gene>